<evidence type="ECO:0000256" key="2">
    <source>
        <dbReference type="SAM" id="Coils"/>
    </source>
</evidence>
<dbReference type="EMBL" id="BCLP01057932">
    <property type="protein sequence ID" value="GAU10711.1"/>
    <property type="molecule type" value="Genomic_DNA"/>
</dbReference>
<name>A0A1B5Z9E1_TRISU</name>
<dbReference type="OrthoDB" id="1747797at2759"/>
<gene>
    <name evidence="3" type="ORF">TSUD_426230</name>
</gene>
<feature type="coiled-coil region" evidence="2">
    <location>
        <begin position="20"/>
        <end position="54"/>
    </location>
</feature>
<dbReference type="PANTHER" id="PTHR33463">
    <property type="entry name" value="NB-ARC DOMAIN-CONTAINING PROTEIN-RELATED"/>
    <property type="match status" value="1"/>
</dbReference>
<reference evidence="4" key="1">
    <citation type="journal article" date="2017" name="Front. Plant Sci.">
        <title>Climate Clever Clovers: New Paradigm to Reduce the Environmental Footprint of Ruminants by Breeding Low Methanogenic Forages Utilizing Haplotype Variation.</title>
        <authorList>
            <person name="Kaur P."/>
            <person name="Appels R."/>
            <person name="Bayer P.E."/>
            <person name="Keeble-Gagnere G."/>
            <person name="Wang J."/>
            <person name="Hirakawa H."/>
            <person name="Shirasawa K."/>
            <person name="Vercoe P."/>
            <person name="Stefanova K."/>
            <person name="Durmic Z."/>
            <person name="Nichols P."/>
            <person name="Revell C."/>
            <person name="Isobe S.N."/>
            <person name="Edwards D."/>
            <person name="Erskine W."/>
        </authorList>
    </citation>
    <scope>NUCLEOTIDE SEQUENCE [LARGE SCALE GENOMIC DNA]</scope>
    <source>
        <strain evidence="4">cv. Daliak</strain>
    </source>
</reference>
<keyword evidence="2" id="KW-0175">Coiled coil</keyword>
<sequence>MLAVHVKNLQAAKERVFHLVEEERRNGKEIEKDVNNWLEKVDKLIETENKLQQDPRRANVRCSTWGFPNLILRHQLSRKAKKIANEVVQVQGKGTFDRVGYLPALDGVASSSLTRGSENYETRESLKEDIVKALSDLNSDNIGVYGLGGVGKT</sequence>
<keyword evidence="4" id="KW-1185">Reference proteome</keyword>
<proteinExistence type="predicted"/>
<feature type="non-terminal residue" evidence="3">
    <location>
        <position position="153"/>
    </location>
</feature>
<dbReference type="AlphaFoldDB" id="A0A1B5Z9E1"/>
<dbReference type="Proteomes" id="UP000242715">
    <property type="component" value="Unassembled WGS sequence"/>
</dbReference>
<accession>A0A1B5Z9E1</accession>
<keyword evidence="1" id="KW-0611">Plant defense</keyword>
<evidence type="ECO:0000256" key="1">
    <source>
        <dbReference type="ARBA" id="ARBA00022821"/>
    </source>
</evidence>
<dbReference type="PANTHER" id="PTHR33463:SF198">
    <property type="entry name" value="RPP4C3"/>
    <property type="match status" value="1"/>
</dbReference>
<evidence type="ECO:0008006" key="5">
    <source>
        <dbReference type="Google" id="ProtNLM"/>
    </source>
</evidence>
<organism evidence="3 4">
    <name type="scientific">Trifolium subterraneum</name>
    <name type="common">Subterranean clover</name>
    <dbReference type="NCBI Taxonomy" id="3900"/>
    <lineage>
        <taxon>Eukaryota</taxon>
        <taxon>Viridiplantae</taxon>
        <taxon>Streptophyta</taxon>
        <taxon>Embryophyta</taxon>
        <taxon>Tracheophyta</taxon>
        <taxon>Spermatophyta</taxon>
        <taxon>Magnoliopsida</taxon>
        <taxon>eudicotyledons</taxon>
        <taxon>Gunneridae</taxon>
        <taxon>Pentapetalae</taxon>
        <taxon>rosids</taxon>
        <taxon>fabids</taxon>
        <taxon>Fabales</taxon>
        <taxon>Fabaceae</taxon>
        <taxon>Papilionoideae</taxon>
        <taxon>50 kb inversion clade</taxon>
        <taxon>NPAAA clade</taxon>
        <taxon>Hologalegina</taxon>
        <taxon>IRL clade</taxon>
        <taxon>Trifolieae</taxon>
        <taxon>Trifolium</taxon>
    </lineage>
</organism>
<protein>
    <recommendedName>
        <fullName evidence="5">NB-ARC domain-containing protein</fullName>
    </recommendedName>
</protein>
<dbReference type="InterPro" id="IPR050905">
    <property type="entry name" value="Plant_NBS-LRR"/>
</dbReference>
<comment type="caution">
    <text evidence="3">The sequence shown here is derived from an EMBL/GenBank/DDBJ whole genome shotgun (WGS) entry which is preliminary data.</text>
</comment>
<evidence type="ECO:0000313" key="4">
    <source>
        <dbReference type="Proteomes" id="UP000242715"/>
    </source>
</evidence>
<evidence type="ECO:0000313" key="3">
    <source>
        <dbReference type="EMBL" id="GAU10711.1"/>
    </source>
</evidence>